<keyword evidence="6 9" id="KW-1133">Transmembrane helix</keyword>
<feature type="transmembrane region" description="Helical" evidence="9">
    <location>
        <begin position="189"/>
        <end position="206"/>
    </location>
</feature>
<dbReference type="Gene3D" id="3.60.110.10">
    <property type="entry name" value="Carbon-nitrogen hydrolase"/>
    <property type="match status" value="1"/>
</dbReference>
<sequence>MIASAAPFTAQKAWGRFGLGILAGASLALAQAPFNFPWIMPVLVPLVMLALDRAHSPRAAAWLGWSTGLGHFAFALSWIVEPFLVDIARHGWMAPFALILLAGGLALFWSAAFAIAARLAGPGWSRLLTAIALWAGFEWLRGHILTGFPWALPAYGLEGTPLMQASAWIGPYGLSLILLFLLALPSRGLIPLSASLVGFSALWIGGETRMRPAIDSGTTVRLIQPNAAQNQKWLPEMIPVFFERQVAATEAAGNPDVVIWSETAVPFLAGDRPDLVARMAKNTPIIYGLRRIDEAGNWYNSMAVAMEGQDLVYLDKVHLVPFGEYMPFARLFAQLGVFGLAAEDVSGFSAGESLNAVQVEGMPVFLPLICYEAVFPEEVRAARGEADWFVHITNDAWFGRWTGPYQHLAQARFRAVEHGVPVARAANTGISAMIDPFGRVIASLPLGVDGFVDAALPIALPQTMYGKFGDALFAGLLGLVATAGFLISRRA</sequence>
<comment type="function">
    <text evidence="9">Catalyzes the phospholipid dependent N-acylation of the N-terminal cysteine of apolipoprotein, the last step in lipoprotein maturation.</text>
</comment>
<feature type="transmembrane region" description="Helical" evidence="9">
    <location>
        <begin position="471"/>
        <end position="488"/>
    </location>
</feature>
<dbReference type="Pfam" id="PF20154">
    <property type="entry name" value="LNT_N"/>
    <property type="match status" value="1"/>
</dbReference>
<evidence type="ECO:0000256" key="2">
    <source>
        <dbReference type="ARBA" id="ARBA00010065"/>
    </source>
</evidence>
<reference evidence="11 12" key="1">
    <citation type="submission" date="2019-12" db="EMBL/GenBank/DDBJ databases">
        <title>Complete genome sequence of Algicella marina strain 9Alg 56(T) isolated from the red alga Tichocarpus crinitus.</title>
        <authorList>
            <person name="Kim S.-G."/>
            <person name="Nedashkovskaya O.I."/>
        </authorList>
    </citation>
    <scope>NUCLEOTIDE SEQUENCE [LARGE SCALE GENOMIC DNA]</scope>
    <source>
        <strain evidence="11 12">9Alg 56</strain>
    </source>
</reference>
<keyword evidence="5 9" id="KW-0812">Transmembrane</keyword>
<proteinExistence type="inferred from homology"/>
<feature type="transmembrane region" description="Helical" evidence="9">
    <location>
        <begin position="165"/>
        <end position="184"/>
    </location>
</feature>
<feature type="transmembrane region" description="Helical" evidence="9">
    <location>
        <begin position="92"/>
        <end position="115"/>
    </location>
</feature>
<keyword evidence="12" id="KW-1185">Reference proteome</keyword>
<evidence type="ECO:0000313" key="11">
    <source>
        <dbReference type="EMBL" id="QHQ36165.1"/>
    </source>
</evidence>
<gene>
    <name evidence="9 11" type="primary">lnt</name>
    <name evidence="11" type="ORF">GO499_13795</name>
</gene>
<dbReference type="PANTHER" id="PTHR38686:SF1">
    <property type="entry name" value="APOLIPOPROTEIN N-ACYLTRANSFERASE"/>
    <property type="match status" value="1"/>
</dbReference>
<evidence type="ECO:0000256" key="7">
    <source>
        <dbReference type="ARBA" id="ARBA00023136"/>
    </source>
</evidence>
<feature type="transmembrane region" description="Helical" evidence="9">
    <location>
        <begin position="13"/>
        <end position="30"/>
    </location>
</feature>
<feature type="domain" description="CN hydrolase" evidence="10">
    <location>
        <begin position="223"/>
        <end position="458"/>
    </location>
</feature>
<keyword evidence="7 9" id="KW-0472">Membrane</keyword>
<evidence type="ECO:0000256" key="6">
    <source>
        <dbReference type="ARBA" id="ARBA00022989"/>
    </source>
</evidence>
<protein>
    <recommendedName>
        <fullName evidence="9">Apolipoprotein N-acyltransferase</fullName>
        <shortName evidence="9">ALP N-acyltransferase</shortName>
        <ecNumber evidence="9">2.3.1.269</ecNumber>
    </recommendedName>
</protein>
<dbReference type="InterPro" id="IPR036526">
    <property type="entry name" value="C-N_Hydrolase_sf"/>
</dbReference>
<organism evidence="11 12">
    <name type="scientific">Algicella marina</name>
    <dbReference type="NCBI Taxonomy" id="2683284"/>
    <lineage>
        <taxon>Bacteria</taxon>
        <taxon>Pseudomonadati</taxon>
        <taxon>Pseudomonadota</taxon>
        <taxon>Alphaproteobacteria</taxon>
        <taxon>Rhodobacterales</taxon>
        <taxon>Paracoccaceae</taxon>
        <taxon>Algicella</taxon>
    </lineage>
</organism>
<keyword evidence="11" id="KW-0449">Lipoprotein</keyword>
<dbReference type="EC" id="2.3.1.269" evidence="9"/>
<dbReference type="NCBIfam" id="TIGR00546">
    <property type="entry name" value="lnt"/>
    <property type="match status" value="1"/>
</dbReference>
<feature type="transmembrane region" description="Helical" evidence="9">
    <location>
        <begin position="36"/>
        <end position="52"/>
    </location>
</feature>
<comment type="catalytic activity">
    <reaction evidence="9">
        <text>N-terminal S-1,2-diacyl-sn-glyceryl-L-cysteinyl-[lipoprotein] + a glycerophospholipid = N-acyl-S-1,2-diacyl-sn-glyceryl-L-cysteinyl-[lipoprotein] + a 2-acyl-sn-glycero-3-phospholipid + H(+)</text>
        <dbReference type="Rhea" id="RHEA:48228"/>
        <dbReference type="Rhea" id="RHEA-COMP:14681"/>
        <dbReference type="Rhea" id="RHEA-COMP:14684"/>
        <dbReference type="ChEBI" id="CHEBI:15378"/>
        <dbReference type="ChEBI" id="CHEBI:136912"/>
        <dbReference type="ChEBI" id="CHEBI:140656"/>
        <dbReference type="ChEBI" id="CHEBI:140657"/>
        <dbReference type="ChEBI" id="CHEBI:140660"/>
        <dbReference type="EC" id="2.3.1.269"/>
    </reaction>
</comment>
<name>A0A6P1T347_9RHOB</name>
<dbReference type="InterPro" id="IPR004563">
    <property type="entry name" value="Apolipo_AcylTrfase"/>
</dbReference>
<dbReference type="InterPro" id="IPR045378">
    <property type="entry name" value="LNT_N"/>
</dbReference>
<comment type="subcellular location">
    <subcellularLocation>
        <location evidence="1 9">Cell membrane</location>
        <topology evidence="1 9">Multi-pass membrane protein</topology>
    </subcellularLocation>
</comment>
<keyword evidence="4 9" id="KW-0808">Transferase</keyword>
<evidence type="ECO:0000259" key="10">
    <source>
        <dbReference type="PROSITE" id="PS50263"/>
    </source>
</evidence>
<feature type="transmembrane region" description="Helical" evidence="9">
    <location>
        <begin position="127"/>
        <end position="145"/>
    </location>
</feature>
<dbReference type="EMBL" id="CP046620">
    <property type="protein sequence ID" value="QHQ36165.1"/>
    <property type="molecule type" value="Genomic_DNA"/>
</dbReference>
<comment type="similarity">
    <text evidence="2 9">Belongs to the CN hydrolase family. Apolipoprotein N-acyltransferase subfamily.</text>
</comment>
<dbReference type="CDD" id="cd07571">
    <property type="entry name" value="ALP_N-acyl_transferase"/>
    <property type="match status" value="1"/>
</dbReference>
<evidence type="ECO:0000313" key="12">
    <source>
        <dbReference type="Proteomes" id="UP000464495"/>
    </source>
</evidence>
<evidence type="ECO:0000256" key="5">
    <source>
        <dbReference type="ARBA" id="ARBA00022692"/>
    </source>
</evidence>
<evidence type="ECO:0000256" key="9">
    <source>
        <dbReference type="HAMAP-Rule" id="MF_01148"/>
    </source>
</evidence>
<dbReference type="GO" id="GO:0005886">
    <property type="term" value="C:plasma membrane"/>
    <property type="evidence" value="ECO:0007669"/>
    <property type="project" value="UniProtKB-SubCell"/>
</dbReference>
<dbReference type="RefSeq" id="WP_161862714.1">
    <property type="nucleotide sequence ID" value="NZ_CP046620.1"/>
</dbReference>
<dbReference type="SUPFAM" id="SSF56317">
    <property type="entry name" value="Carbon-nitrogen hydrolase"/>
    <property type="match status" value="1"/>
</dbReference>
<dbReference type="PROSITE" id="PS50263">
    <property type="entry name" value="CN_HYDROLASE"/>
    <property type="match status" value="1"/>
</dbReference>
<dbReference type="GO" id="GO:0042158">
    <property type="term" value="P:lipoprotein biosynthetic process"/>
    <property type="evidence" value="ECO:0007669"/>
    <property type="project" value="UniProtKB-UniRule"/>
</dbReference>
<dbReference type="UniPathway" id="UPA00666"/>
<evidence type="ECO:0000256" key="1">
    <source>
        <dbReference type="ARBA" id="ARBA00004651"/>
    </source>
</evidence>
<dbReference type="InterPro" id="IPR003010">
    <property type="entry name" value="C-N_Hydrolase"/>
</dbReference>
<dbReference type="Pfam" id="PF00795">
    <property type="entry name" value="CN_hydrolase"/>
    <property type="match status" value="1"/>
</dbReference>
<evidence type="ECO:0000256" key="4">
    <source>
        <dbReference type="ARBA" id="ARBA00022679"/>
    </source>
</evidence>
<dbReference type="GO" id="GO:0016410">
    <property type="term" value="F:N-acyltransferase activity"/>
    <property type="evidence" value="ECO:0007669"/>
    <property type="project" value="UniProtKB-UniRule"/>
</dbReference>
<evidence type="ECO:0000256" key="8">
    <source>
        <dbReference type="ARBA" id="ARBA00023315"/>
    </source>
</evidence>
<dbReference type="Proteomes" id="UP000464495">
    <property type="component" value="Chromosome"/>
</dbReference>
<dbReference type="AlphaFoldDB" id="A0A6P1T347"/>
<evidence type="ECO:0000256" key="3">
    <source>
        <dbReference type="ARBA" id="ARBA00022475"/>
    </source>
</evidence>
<dbReference type="HAMAP" id="MF_01148">
    <property type="entry name" value="Lnt"/>
    <property type="match status" value="1"/>
</dbReference>
<comment type="pathway">
    <text evidence="9">Protein modification; lipoprotein biosynthesis (N-acyl transfer).</text>
</comment>
<dbReference type="KEGG" id="amaq:GO499_13795"/>
<dbReference type="PANTHER" id="PTHR38686">
    <property type="entry name" value="APOLIPOPROTEIN N-ACYLTRANSFERASE"/>
    <property type="match status" value="1"/>
</dbReference>
<keyword evidence="8 9" id="KW-0012">Acyltransferase</keyword>
<keyword evidence="3 9" id="KW-1003">Cell membrane</keyword>
<feature type="transmembrane region" description="Helical" evidence="9">
    <location>
        <begin position="59"/>
        <end position="80"/>
    </location>
</feature>
<accession>A0A6P1T347</accession>